<protein>
    <submittedName>
        <fullName evidence="1">NVEALA domain-containing protein</fullName>
    </submittedName>
</protein>
<dbReference type="Proteomes" id="UP001199363">
    <property type="component" value="Unassembled WGS sequence"/>
</dbReference>
<dbReference type="RefSeq" id="WP_119064836.1">
    <property type="nucleotide sequence ID" value="NZ_CAXTCG010000171.1"/>
</dbReference>
<organism evidence="1 2">
    <name type="scientific">Phocaeicola vulgatus</name>
    <name type="common">Bacteroides vulgatus</name>
    <dbReference type="NCBI Taxonomy" id="821"/>
    <lineage>
        <taxon>Bacteria</taxon>
        <taxon>Pseudomonadati</taxon>
        <taxon>Bacteroidota</taxon>
        <taxon>Bacteroidia</taxon>
        <taxon>Bacteroidales</taxon>
        <taxon>Bacteroidaceae</taxon>
        <taxon>Phocaeicola</taxon>
    </lineage>
</organism>
<accession>A0AAP3W1B6</accession>
<dbReference type="AlphaFoldDB" id="A0AAP3W1B6"/>
<dbReference type="Pfam" id="PF14055">
    <property type="entry name" value="NVEALA"/>
    <property type="match status" value="1"/>
</dbReference>
<dbReference type="EMBL" id="JAJCQG010000159">
    <property type="protein sequence ID" value="MCB7283781.1"/>
    <property type="molecule type" value="Genomic_DNA"/>
</dbReference>
<gene>
    <name evidence="1" type="ORF">LI282_22530</name>
</gene>
<reference evidence="1" key="1">
    <citation type="submission" date="2021-10" db="EMBL/GenBank/DDBJ databases">
        <title>Collection of gut derived symbiotic bacterial strains cultured from healthy donors.</title>
        <authorList>
            <person name="Lin H."/>
            <person name="Littmann E."/>
            <person name="Kohout C."/>
            <person name="Pamer E.G."/>
        </authorList>
    </citation>
    <scope>NUCLEOTIDE SEQUENCE</scope>
    <source>
        <strain evidence="1">DFI.1.167</strain>
    </source>
</reference>
<proteinExistence type="predicted"/>
<comment type="caution">
    <text evidence="1">The sequence shown here is derived from an EMBL/GenBank/DDBJ whole genome shotgun (WGS) entry which is preliminary data.</text>
</comment>
<dbReference type="InterPro" id="IPR025905">
    <property type="entry name" value="NVEALA"/>
</dbReference>
<name>A0AAP3W1B6_PHOVU</name>
<evidence type="ECO:0000313" key="1">
    <source>
        <dbReference type="EMBL" id="MCB7283781.1"/>
    </source>
</evidence>
<sequence>MKKNFLKHGFAAAFALVAGYGVYASQQKVEMSDLAIANVEALANGESGTNTTWSCKGSANKCHAKCGLCGTEIGPSKGTLTGSHSCSL</sequence>
<evidence type="ECO:0000313" key="2">
    <source>
        <dbReference type="Proteomes" id="UP001199363"/>
    </source>
</evidence>